<protein>
    <recommendedName>
        <fullName evidence="3">L-tryptophan decarboxylase PsiD-like domain-containing protein</fullName>
    </recommendedName>
</protein>
<gene>
    <name evidence="4" type="ORF">TRIVIDRAFT_182171</name>
</gene>
<dbReference type="EMBL" id="ABDF02000085">
    <property type="protein sequence ID" value="EHK18743.1"/>
    <property type="molecule type" value="Genomic_DNA"/>
</dbReference>
<evidence type="ECO:0000313" key="5">
    <source>
        <dbReference type="Proteomes" id="UP000007115"/>
    </source>
</evidence>
<organism evidence="4 5">
    <name type="scientific">Hypocrea virens (strain Gv29-8 / FGSC 10586)</name>
    <name type="common">Gliocladium virens</name>
    <name type="synonym">Trichoderma virens</name>
    <dbReference type="NCBI Taxonomy" id="413071"/>
    <lineage>
        <taxon>Eukaryota</taxon>
        <taxon>Fungi</taxon>
        <taxon>Dikarya</taxon>
        <taxon>Ascomycota</taxon>
        <taxon>Pezizomycotina</taxon>
        <taxon>Sordariomycetes</taxon>
        <taxon>Hypocreomycetidae</taxon>
        <taxon>Hypocreales</taxon>
        <taxon>Hypocreaceae</taxon>
        <taxon>Trichoderma</taxon>
    </lineage>
</organism>
<dbReference type="InParanoid" id="G9N359"/>
<dbReference type="GO" id="GO:0006646">
    <property type="term" value="P:phosphatidylethanolamine biosynthetic process"/>
    <property type="evidence" value="ECO:0007669"/>
    <property type="project" value="TreeGrafter"/>
</dbReference>
<dbReference type="Pfam" id="PF12588">
    <property type="entry name" value="PSDC"/>
    <property type="match status" value="1"/>
</dbReference>
<keyword evidence="5" id="KW-1185">Reference proteome</keyword>
<dbReference type="RefSeq" id="XP_013952943.1">
    <property type="nucleotide sequence ID" value="XM_014097468.1"/>
</dbReference>
<sequence length="459" mass="51983">MAPLVTLPAPQQKSHRVGGWLPQNSKLLTGYLRELVAEVNQHKDFVPTGTFFLSEPVRQFKELIESTAELRMLASGMFDEVPNKAPYKEDPVETKQIQSYHEMLEMFDFVMHRKAPSWKRLENEVGLIGFPFNAILDWPMATASGYAFFLRPEVNKKLKVILDTWKTEVLMTEKSQYVITTDADGWLSQDSLMHIEDETNVTDQELTFQQIFQCDPQGDPKHWGFKSWDDFFVRKFRDIDQIRPVAFPKQPEWVANSCESKPFALQSNVREYDSFWLKGQAYSVKEMLYGHEFAEQFVGGTVYQAFLSATSYHRWNSPVSGRVVHTEVVDGTYFSEPTITGFTSPEGPDPASPDRAQGYISHIATRAIFFIEAPQPIGLMAAMYIGMADVSSCEILEKFDAKNLPASVEKGEEIGLFHHGGSTHCLLFRQGVNLAFVNGAIPGNSRKNLPIRGPLAVVY</sequence>
<evidence type="ECO:0000259" key="3">
    <source>
        <dbReference type="Pfam" id="PF12588"/>
    </source>
</evidence>
<dbReference type="eggNOG" id="KOG2419">
    <property type="taxonomic scope" value="Eukaryota"/>
</dbReference>
<dbReference type="PANTHER" id="PTHR10067">
    <property type="entry name" value="PHOSPHATIDYLSERINE DECARBOXYLASE"/>
    <property type="match status" value="1"/>
</dbReference>
<dbReference type="STRING" id="413071.G9N359"/>
<dbReference type="Pfam" id="PF02666">
    <property type="entry name" value="PS_Dcarbxylase"/>
    <property type="match status" value="1"/>
</dbReference>
<proteinExistence type="predicted"/>
<feature type="domain" description="L-tryptophan decarboxylase PsiD-like" evidence="3">
    <location>
        <begin position="55"/>
        <end position="193"/>
    </location>
</feature>
<dbReference type="InterPro" id="IPR022237">
    <property type="entry name" value="PsiD-like"/>
</dbReference>
<dbReference type="PANTHER" id="PTHR10067:SF9">
    <property type="entry name" value="PHOSPHATIDYLSERINE DECARBOXYLASE FAMILY PROTEIN (AFU_ORTHOLOGUE AFUA_7G01730)"/>
    <property type="match status" value="1"/>
</dbReference>
<name>G9N359_HYPVG</name>
<accession>G9N359</accession>
<dbReference type="InterPro" id="IPR003817">
    <property type="entry name" value="PS_Dcarbxylase"/>
</dbReference>
<evidence type="ECO:0000313" key="4">
    <source>
        <dbReference type="EMBL" id="EHK18743.1"/>
    </source>
</evidence>
<dbReference type="GO" id="GO:0004609">
    <property type="term" value="F:phosphatidylserine decarboxylase activity"/>
    <property type="evidence" value="ECO:0007669"/>
    <property type="project" value="InterPro"/>
</dbReference>
<keyword evidence="2" id="KW-0456">Lyase</keyword>
<dbReference type="VEuPathDB" id="FungiDB:TRIVIDRAFT_182171"/>
<reference evidence="4 5" key="1">
    <citation type="journal article" date="2011" name="Genome Biol.">
        <title>Comparative genome sequence analysis underscores mycoparasitism as the ancestral life style of Trichoderma.</title>
        <authorList>
            <person name="Kubicek C.P."/>
            <person name="Herrera-Estrella A."/>
            <person name="Seidl-Seiboth V."/>
            <person name="Martinez D.A."/>
            <person name="Druzhinina I.S."/>
            <person name="Thon M."/>
            <person name="Zeilinger S."/>
            <person name="Casas-Flores S."/>
            <person name="Horwitz B.A."/>
            <person name="Mukherjee P.K."/>
            <person name="Mukherjee M."/>
            <person name="Kredics L."/>
            <person name="Alcaraz L.D."/>
            <person name="Aerts A."/>
            <person name="Antal Z."/>
            <person name="Atanasova L."/>
            <person name="Cervantes-Badillo M.G."/>
            <person name="Challacombe J."/>
            <person name="Chertkov O."/>
            <person name="McCluskey K."/>
            <person name="Coulpier F."/>
            <person name="Deshpande N."/>
            <person name="von Doehren H."/>
            <person name="Ebbole D.J."/>
            <person name="Esquivel-Naranjo E.U."/>
            <person name="Fekete E."/>
            <person name="Flipphi M."/>
            <person name="Glaser F."/>
            <person name="Gomez-Rodriguez E.Y."/>
            <person name="Gruber S."/>
            <person name="Han C."/>
            <person name="Henrissat B."/>
            <person name="Hermosa R."/>
            <person name="Hernandez-Onate M."/>
            <person name="Karaffa L."/>
            <person name="Kosti I."/>
            <person name="Le Crom S."/>
            <person name="Lindquist E."/>
            <person name="Lucas S."/>
            <person name="Luebeck M."/>
            <person name="Luebeck P.S."/>
            <person name="Margeot A."/>
            <person name="Metz B."/>
            <person name="Misra M."/>
            <person name="Nevalainen H."/>
            <person name="Omann M."/>
            <person name="Packer N."/>
            <person name="Perrone G."/>
            <person name="Uresti-Rivera E.E."/>
            <person name="Salamov A."/>
            <person name="Schmoll M."/>
            <person name="Seiboth B."/>
            <person name="Shapiro H."/>
            <person name="Sukno S."/>
            <person name="Tamayo-Ramos J.A."/>
            <person name="Tisch D."/>
            <person name="Wiest A."/>
            <person name="Wilkinson H.H."/>
            <person name="Zhang M."/>
            <person name="Coutinho P.M."/>
            <person name="Kenerley C.M."/>
            <person name="Monte E."/>
            <person name="Baker S.E."/>
            <person name="Grigoriev I.V."/>
        </authorList>
    </citation>
    <scope>NUCLEOTIDE SEQUENCE [LARGE SCALE GENOMIC DNA]</scope>
    <source>
        <strain evidence="5">Gv29-8 / FGSC 10586</strain>
    </source>
</reference>
<dbReference type="OrthoDB" id="5973539at2759"/>
<dbReference type="AlphaFoldDB" id="G9N359"/>
<evidence type="ECO:0000256" key="2">
    <source>
        <dbReference type="ARBA" id="ARBA00023239"/>
    </source>
</evidence>
<dbReference type="GO" id="GO:0005739">
    <property type="term" value="C:mitochondrion"/>
    <property type="evidence" value="ECO:0007669"/>
    <property type="project" value="TreeGrafter"/>
</dbReference>
<dbReference type="OMA" id="YISHIAT"/>
<dbReference type="HOGENOM" id="CLU_033450_1_0_1"/>
<evidence type="ECO:0000256" key="1">
    <source>
        <dbReference type="ARBA" id="ARBA00022793"/>
    </source>
</evidence>
<comment type="caution">
    <text evidence="4">The sequence shown here is derived from an EMBL/GenBank/DDBJ whole genome shotgun (WGS) entry which is preliminary data.</text>
</comment>
<dbReference type="Proteomes" id="UP000007115">
    <property type="component" value="Unassembled WGS sequence"/>
</dbReference>
<keyword evidence="1" id="KW-0210">Decarboxylase</keyword>
<dbReference type="GeneID" id="25789115"/>